<feature type="compositionally biased region" description="Acidic residues" evidence="1">
    <location>
        <begin position="233"/>
        <end position="246"/>
    </location>
</feature>
<evidence type="ECO:0000313" key="2">
    <source>
        <dbReference type="EMBL" id="KAA8636199.1"/>
    </source>
</evidence>
<feature type="region of interest" description="Disordered" evidence="1">
    <location>
        <begin position="265"/>
        <end position="327"/>
    </location>
</feature>
<feature type="region of interest" description="Disordered" evidence="1">
    <location>
        <begin position="465"/>
        <end position="486"/>
    </location>
</feature>
<dbReference type="PANTHER" id="PTHR46603">
    <property type="entry name" value="ABSCISSION/NOCUT CHECKPOINT REGULATOR"/>
    <property type="match status" value="1"/>
</dbReference>
<organism evidence="2 3">
    <name type="scientific">Sordaria macrospora</name>
    <dbReference type="NCBI Taxonomy" id="5147"/>
    <lineage>
        <taxon>Eukaryota</taxon>
        <taxon>Fungi</taxon>
        <taxon>Dikarya</taxon>
        <taxon>Ascomycota</taxon>
        <taxon>Pezizomycotina</taxon>
        <taxon>Sordariomycetes</taxon>
        <taxon>Sordariomycetidae</taxon>
        <taxon>Sordariales</taxon>
        <taxon>Sordariaceae</taxon>
        <taxon>Sordaria</taxon>
    </lineage>
</organism>
<dbReference type="VEuPathDB" id="FungiDB:SMAC_04994"/>
<protein>
    <submittedName>
        <fullName evidence="2">Uncharacterized protein</fullName>
    </submittedName>
</protein>
<accession>A0A8S9A2N3</accession>
<feature type="region of interest" description="Disordered" evidence="1">
    <location>
        <begin position="222"/>
        <end position="250"/>
    </location>
</feature>
<dbReference type="Pfam" id="PF22586">
    <property type="entry name" value="ANCHR-like_BBOX"/>
    <property type="match status" value="1"/>
</dbReference>
<feature type="compositionally biased region" description="Low complexity" evidence="1">
    <location>
        <begin position="368"/>
        <end position="379"/>
    </location>
</feature>
<dbReference type="SUPFAM" id="SSF57845">
    <property type="entry name" value="B-box zinc-binding domain"/>
    <property type="match status" value="1"/>
</dbReference>
<feature type="region of interest" description="Disordered" evidence="1">
    <location>
        <begin position="367"/>
        <end position="392"/>
    </location>
</feature>
<dbReference type="EMBL" id="NMPR01000005">
    <property type="protein sequence ID" value="KAA8636199.1"/>
    <property type="molecule type" value="Genomic_DNA"/>
</dbReference>
<feature type="region of interest" description="Disordered" evidence="1">
    <location>
        <begin position="81"/>
        <end position="146"/>
    </location>
</feature>
<feature type="compositionally biased region" description="Low complexity" evidence="1">
    <location>
        <begin position="82"/>
        <end position="104"/>
    </location>
</feature>
<feature type="region of interest" description="Disordered" evidence="1">
    <location>
        <begin position="25"/>
        <end position="66"/>
    </location>
</feature>
<sequence length="486" mass="51907">MTSNRPTNDLDKSLLDRLNALKSTSVSLDTDASNKLSPLNPPSTSTTANDTAQMKPSFGIGPVPSVSKEDALTERLRVLRNASSSSVPSSSAASGSGQASAASPKPGQDTQAEGHGTSQSPLHREQIPVSGNANQRPLKVQDTTTQTQSHILSSAWGLEEVDDQALDELLEGLQDDLNLQEDVPDEAENEDEDHIDLHAIANNNDGIIENDEERVQKLLAELAPKPNNNSFADDNDDNNSDDENSDGEAMTKETNKILDQVQDEINLNGGPTDLDNNNSNPFSLPSPPSGTRTPTYTSPKSPSSSLNLPAVPTTLSPPPGCSAEEAADPNNITSLTARLSHLRSTPIRTDAFGLPSVPTTTLILPAGSSLPSSSSSSGFPPQPVSTKYQTRSTKGWVGRGETYTDEDVKKWCTVCLEDATIRCEGCEDFEDGGGGEVYCVRCWREMHVGPAAGWEERGHRWFRLNTTKNGGKGTGMGEWSGPTTPM</sequence>
<name>A0A8S9A2N3_SORMA</name>
<proteinExistence type="predicted"/>
<dbReference type="PANTHER" id="PTHR46603:SF1">
    <property type="entry name" value="ABSCISSION_NOCUT CHECKPOINT REGULATOR"/>
    <property type="match status" value="1"/>
</dbReference>
<feature type="compositionally biased region" description="Polar residues" evidence="1">
    <location>
        <begin position="25"/>
        <end position="54"/>
    </location>
</feature>
<dbReference type="Proteomes" id="UP000433876">
    <property type="component" value="Unassembled WGS sequence"/>
</dbReference>
<reference evidence="2 3" key="1">
    <citation type="submission" date="2017-07" db="EMBL/GenBank/DDBJ databases">
        <title>Genome sequence of the Sordaria macrospora wild type strain R19027.</title>
        <authorList>
            <person name="Nowrousian M."/>
            <person name="Teichert I."/>
            <person name="Kueck U."/>
        </authorList>
    </citation>
    <scope>NUCLEOTIDE SEQUENCE [LARGE SCALE GENOMIC DNA]</scope>
    <source>
        <strain evidence="2 3">R19027</strain>
        <tissue evidence="2">Mycelium</tissue>
    </source>
</reference>
<feature type="compositionally biased region" description="Low complexity" evidence="1">
    <location>
        <begin position="293"/>
        <end position="305"/>
    </location>
</feature>
<evidence type="ECO:0000313" key="3">
    <source>
        <dbReference type="Proteomes" id="UP000433876"/>
    </source>
</evidence>
<dbReference type="AlphaFoldDB" id="A0A8S9A2N3"/>
<gene>
    <name evidence="2" type="ORF">SMACR_04994</name>
</gene>
<feature type="compositionally biased region" description="Polar residues" evidence="1">
    <location>
        <begin position="108"/>
        <end position="121"/>
    </location>
</feature>
<feature type="compositionally biased region" description="Polar residues" evidence="1">
    <location>
        <begin position="129"/>
        <end position="146"/>
    </location>
</feature>
<comment type="caution">
    <text evidence="2">The sequence shown here is derived from an EMBL/GenBank/DDBJ whole genome shotgun (WGS) entry which is preliminary data.</text>
</comment>
<evidence type="ECO:0000256" key="1">
    <source>
        <dbReference type="SAM" id="MobiDB-lite"/>
    </source>
</evidence>